<evidence type="ECO:0000313" key="3">
    <source>
        <dbReference type="Proteomes" id="UP000712600"/>
    </source>
</evidence>
<comment type="caution">
    <text evidence="2">The sequence shown here is derived from an EMBL/GenBank/DDBJ whole genome shotgun (WGS) entry which is preliminary data.</text>
</comment>
<name>A0A8S9QDT7_BRACR</name>
<protein>
    <submittedName>
        <fullName evidence="2">Uncharacterized protein</fullName>
    </submittedName>
</protein>
<dbReference type="AlphaFoldDB" id="A0A8S9QDT7"/>
<evidence type="ECO:0000313" key="2">
    <source>
        <dbReference type="EMBL" id="KAF3537882.1"/>
    </source>
</evidence>
<feature type="region of interest" description="Disordered" evidence="1">
    <location>
        <begin position="117"/>
        <end position="151"/>
    </location>
</feature>
<gene>
    <name evidence="2" type="ORF">F2Q69_00021616</name>
</gene>
<organism evidence="2 3">
    <name type="scientific">Brassica cretica</name>
    <name type="common">Mustard</name>
    <dbReference type="NCBI Taxonomy" id="69181"/>
    <lineage>
        <taxon>Eukaryota</taxon>
        <taxon>Viridiplantae</taxon>
        <taxon>Streptophyta</taxon>
        <taxon>Embryophyta</taxon>
        <taxon>Tracheophyta</taxon>
        <taxon>Spermatophyta</taxon>
        <taxon>Magnoliopsida</taxon>
        <taxon>eudicotyledons</taxon>
        <taxon>Gunneridae</taxon>
        <taxon>Pentapetalae</taxon>
        <taxon>rosids</taxon>
        <taxon>malvids</taxon>
        <taxon>Brassicales</taxon>
        <taxon>Brassicaceae</taxon>
        <taxon>Brassiceae</taxon>
        <taxon>Brassica</taxon>
    </lineage>
</organism>
<dbReference type="EMBL" id="QGKX02001290">
    <property type="protein sequence ID" value="KAF3537882.1"/>
    <property type="molecule type" value="Genomic_DNA"/>
</dbReference>
<sequence length="168" mass="19119">MGDRDLEKNMENPDTVQKVCGGPWLHQTERTVLVIALRLCPRDTSLDLADHNQTANLDTCQLCGWFESHHRLGGWSKRLCPIHNDWLSQDKYMVCLSQGPRPDQVRKSVGPLSLTSWSGDSIRNVPGPRYRVPRDRSQGPPPTPRNGKFPIRRTFHISEYGRLPPTPT</sequence>
<proteinExistence type="predicted"/>
<reference evidence="2" key="1">
    <citation type="submission" date="2019-12" db="EMBL/GenBank/DDBJ databases">
        <title>Genome sequencing and annotation of Brassica cretica.</title>
        <authorList>
            <person name="Studholme D.J."/>
            <person name="Sarris P."/>
        </authorList>
    </citation>
    <scope>NUCLEOTIDE SEQUENCE</scope>
    <source>
        <strain evidence="2">PFS-109/04</strain>
        <tissue evidence="2">Leaf</tissue>
    </source>
</reference>
<dbReference type="Proteomes" id="UP000712600">
    <property type="component" value="Unassembled WGS sequence"/>
</dbReference>
<evidence type="ECO:0000256" key="1">
    <source>
        <dbReference type="SAM" id="MobiDB-lite"/>
    </source>
</evidence>
<accession>A0A8S9QDT7</accession>